<evidence type="ECO:0000313" key="1">
    <source>
        <dbReference type="EMBL" id="SDN68025.1"/>
    </source>
</evidence>
<dbReference type="EMBL" id="FNIM01000010">
    <property type="protein sequence ID" value="SDN68025.1"/>
    <property type="molecule type" value="Genomic_DNA"/>
</dbReference>
<organism evidence="1 2">
    <name type="scientific">Actinomyces ruminicola</name>
    <dbReference type="NCBI Taxonomy" id="332524"/>
    <lineage>
        <taxon>Bacteria</taxon>
        <taxon>Bacillati</taxon>
        <taxon>Actinomycetota</taxon>
        <taxon>Actinomycetes</taxon>
        <taxon>Actinomycetales</taxon>
        <taxon>Actinomycetaceae</taxon>
        <taxon>Actinomyces</taxon>
    </lineage>
</organism>
<proteinExistence type="predicted"/>
<dbReference type="AlphaFoldDB" id="A0A1H0DCW4"/>
<sequence>MGQAVGRQVSYIRSVVEHAIAALKNWTILSTGYRHRLNELPDTITLATKLELYRTGW</sequence>
<gene>
    <name evidence="1" type="ORF">SAMN05216355_11022</name>
</gene>
<evidence type="ECO:0008006" key="3">
    <source>
        <dbReference type="Google" id="ProtNLM"/>
    </source>
</evidence>
<protein>
    <recommendedName>
        <fullName evidence="3">DDE superfamily endonuclease</fullName>
    </recommendedName>
</protein>
<name>A0A1H0DCW4_9ACTO</name>
<accession>A0A1H0DCW4</accession>
<dbReference type="Proteomes" id="UP000198541">
    <property type="component" value="Unassembled WGS sequence"/>
</dbReference>
<keyword evidence="2" id="KW-1185">Reference proteome</keyword>
<reference evidence="2" key="1">
    <citation type="submission" date="2016-10" db="EMBL/GenBank/DDBJ databases">
        <authorList>
            <person name="Varghese N."/>
            <person name="Submissions S."/>
        </authorList>
    </citation>
    <scope>NUCLEOTIDE SEQUENCE [LARGE SCALE GENOMIC DNA]</scope>
    <source>
        <strain evidence="2">DSM 27982</strain>
    </source>
</reference>
<evidence type="ECO:0000313" key="2">
    <source>
        <dbReference type="Proteomes" id="UP000198541"/>
    </source>
</evidence>